<evidence type="ECO:0000256" key="5">
    <source>
        <dbReference type="RuleBase" id="RU004508"/>
    </source>
</evidence>
<dbReference type="Gene3D" id="3.90.1150.10">
    <property type="entry name" value="Aspartate Aminotransferase, domain 1"/>
    <property type="match status" value="1"/>
</dbReference>
<dbReference type="GO" id="GO:0000271">
    <property type="term" value="P:polysaccharide biosynthetic process"/>
    <property type="evidence" value="ECO:0007669"/>
    <property type="project" value="TreeGrafter"/>
</dbReference>
<comment type="similarity">
    <text evidence="2 5">Belongs to the DegT/DnrJ/EryC1 family.</text>
</comment>
<dbReference type="Gene3D" id="3.40.640.10">
    <property type="entry name" value="Type I PLP-dependent aspartate aminotransferase-like (Major domain)"/>
    <property type="match status" value="1"/>
</dbReference>
<evidence type="ECO:0000256" key="3">
    <source>
        <dbReference type="PIRSR" id="PIRSR000390-1"/>
    </source>
</evidence>
<dbReference type="GO" id="GO:0030170">
    <property type="term" value="F:pyridoxal phosphate binding"/>
    <property type="evidence" value="ECO:0007669"/>
    <property type="project" value="TreeGrafter"/>
</dbReference>
<feature type="modified residue" description="N6-(pyridoxal phosphate)lysine" evidence="4">
    <location>
        <position position="203"/>
    </location>
</feature>
<dbReference type="PANTHER" id="PTHR30244:SF36">
    <property type="entry name" value="3-OXO-GLUCOSE-6-PHOSPHATE:GLUTAMATE AMINOTRANSFERASE"/>
    <property type="match status" value="1"/>
</dbReference>
<protein>
    <submittedName>
        <fullName evidence="6">Pleiotropic regulatory protein</fullName>
    </submittedName>
</protein>
<dbReference type="GO" id="GO:0008483">
    <property type="term" value="F:transaminase activity"/>
    <property type="evidence" value="ECO:0007669"/>
    <property type="project" value="TreeGrafter"/>
</dbReference>
<dbReference type="InterPro" id="IPR015421">
    <property type="entry name" value="PyrdxlP-dep_Trfase_major"/>
</dbReference>
<dbReference type="PANTHER" id="PTHR30244">
    <property type="entry name" value="TRANSAMINASE"/>
    <property type="match status" value="1"/>
</dbReference>
<comment type="caution">
    <text evidence="6">The sequence shown here is derived from an EMBL/GenBank/DDBJ whole genome shotgun (WGS) entry which is preliminary data.</text>
</comment>
<accession>A0A7Z9BRL1</accession>
<gene>
    <name evidence="6" type="primary">degT</name>
    <name evidence="6" type="ORF">PL9631_560031</name>
</gene>
<sequence length="392" mass="42576">MLVLLMYAHGFCMTSTLTSVPFVDLSLIHEPLKAEIQAAILTVVDKGDFVLGHALTEFEIAFAKACGVQYGVGVACGTDAIALGLQACGIKPGDEVLVPANTFIATLIGVLHAGATPILVDCDPHTALIDLNHAAQVVTQKTKAIIPVHLYGQMVSPHQLFAFAAAHNLIIFEDAAQAHLAERESYGAGSIGLAAAFSFYPSKNLGCFGDGGMVVTQNEIVAQNLRSLRNYGAPQKYLHTEKGTNSRLDTLQSAILNVKLPHLNTWNRDRNFAAEKYDASLLLLRERGIIPIENQSADGHVYHLYVIRVTEECAINRDTLKDKLTEQGIQVGIHYPIPCHLQPAYQYLGYKQGDFPQTEKLSQQILSLPMYPGLTTYQINQVLTAIQSAIGA</sequence>
<evidence type="ECO:0000256" key="2">
    <source>
        <dbReference type="ARBA" id="ARBA00037999"/>
    </source>
</evidence>
<dbReference type="SUPFAM" id="SSF53383">
    <property type="entry name" value="PLP-dependent transferases"/>
    <property type="match status" value="1"/>
</dbReference>
<dbReference type="AlphaFoldDB" id="A0A7Z9BRL1"/>
<dbReference type="InterPro" id="IPR000653">
    <property type="entry name" value="DegT/StrS_aminotransferase"/>
</dbReference>
<name>A0A7Z9BRL1_9CYAN</name>
<evidence type="ECO:0000256" key="4">
    <source>
        <dbReference type="PIRSR" id="PIRSR000390-2"/>
    </source>
</evidence>
<dbReference type="InterPro" id="IPR015424">
    <property type="entry name" value="PyrdxlP-dep_Trfase"/>
</dbReference>
<dbReference type="CDD" id="cd00616">
    <property type="entry name" value="AHBA_syn"/>
    <property type="match status" value="1"/>
</dbReference>
<dbReference type="EMBL" id="CZCS02000197">
    <property type="protein sequence ID" value="VXD21302.1"/>
    <property type="molecule type" value="Genomic_DNA"/>
</dbReference>
<dbReference type="Pfam" id="PF01041">
    <property type="entry name" value="DegT_DnrJ_EryC1"/>
    <property type="match status" value="1"/>
</dbReference>
<proteinExistence type="inferred from homology"/>
<dbReference type="Proteomes" id="UP000182190">
    <property type="component" value="Unassembled WGS sequence"/>
</dbReference>
<dbReference type="InterPro" id="IPR015422">
    <property type="entry name" value="PyrdxlP-dep_Trfase_small"/>
</dbReference>
<dbReference type="PIRSF" id="PIRSF000390">
    <property type="entry name" value="PLP_StrS"/>
    <property type="match status" value="1"/>
</dbReference>
<reference evidence="6" key="1">
    <citation type="submission" date="2019-10" db="EMBL/GenBank/DDBJ databases">
        <authorList>
            <consortium name="Genoscope - CEA"/>
            <person name="William W."/>
        </authorList>
    </citation>
    <scope>NUCLEOTIDE SEQUENCE [LARGE SCALE GENOMIC DNA]</scope>
    <source>
        <strain evidence="6">BBR_PRJEB10994</strain>
    </source>
</reference>
<evidence type="ECO:0000256" key="1">
    <source>
        <dbReference type="ARBA" id="ARBA00022898"/>
    </source>
</evidence>
<feature type="active site" description="Proton acceptor" evidence="3">
    <location>
        <position position="203"/>
    </location>
</feature>
<keyword evidence="7" id="KW-1185">Reference proteome</keyword>
<organism evidence="6 7">
    <name type="scientific">Planktothrix paucivesiculata PCC 9631</name>
    <dbReference type="NCBI Taxonomy" id="671071"/>
    <lineage>
        <taxon>Bacteria</taxon>
        <taxon>Bacillati</taxon>
        <taxon>Cyanobacteriota</taxon>
        <taxon>Cyanophyceae</taxon>
        <taxon>Oscillatoriophycideae</taxon>
        <taxon>Oscillatoriales</taxon>
        <taxon>Microcoleaceae</taxon>
        <taxon>Planktothrix</taxon>
    </lineage>
</organism>
<evidence type="ECO:0000313" key="7">
    <source>
        <dbReference type="Proteomes" id="UP000182190"/>
    </source>
</evidence>
<evidence type="ECO:0000313" key="6">
    <source>
        <dbReference type="EMBL" id="VXD21302.1"/>
    </source>
</evidence>
<keyword evidence="1 4" id="KW-0663">Pyridoxal phosphate</keyword>